<accession>A0A9N9DHM8</accession>
<gene>
    <name evidence="1" type="ORF">FMOSSE_LOCUS10742</name>
</gene>
<comment type="caution">
    <text evidence="1">The sequence shown here is derived from an EMBL/GenBank/DDBJ whole genome shotgun (WGS) entry which is preliminary data.</text>
</comment>
<dbReference type="AlphaFoldDB" id="A0A9N9DHM8"/>
<dbReference type="Proteomes" id="UP000789375">
    <property type="component" value="Unassembled WGS sequence"/>
</dbReference>
<evidence type="ECO:0000313" key="1">
    <source>
        <dbReference type="EMBL" id="CAG8636077.1"/>
    </source>
</evidence>
<dbReference type="EMBL" id="CAJVPP010003737">
    <property type="protein sequence ID" value="CAG8636077.1"/>
    <property type="molecule type" value="Genomic_DNA"/>
</dbReference>
<protein>
    <submittedName>
        <fullName evidence="1">3118_t:CDS:1</fullName>
    </submittedName>
</protein>
<evidence type="ECO:0000313" key="2">
    <source>
        <dbReference type="Proteomes" id="UP000789375"/>
    </source>
</evidence>
<reference evidence="1" key="1">
    <citation type="submission" date="2021-06" db="EMBL/GenBank/DDBJ databases">
        <authorList>
            <person name="Kallberg Y."/>
            <person name="Tangrot J."/>
            <person name="Rosling A."/>
        </authorList>
    </citation>
    <scope>NUCLEOTIDE SEQUENCE</scope>
    <source>
        <strain evidence="1">87-6 pot B 2015</strain>
    </source>
</reference>
<proteinExistence type="predicted"/>
<organism evidence="1 2">
    <name type="scientific">Funneliformis mosseae</name>
    <name type="common">Endomycorrhizal fungus</name>
    <name type="synonym">Glomus mosseae</name>
    <dbReference type="NCBI Taxonomy" id="27381"/>
    <lineage>
        <taxon>Eukaryota</taxon>
        <taxon>Fungi</taxon>
        <taxon>Fungi incertae sedis</taxon>
        <taxon>Mucoromycota</taxon>
        <taxon>Glomeromycotina</taxon>
        <taxon>Glomeromycetes</taxon>
        <taxon>Glomerales</taxon>
        <taxon>Glomeraceae</taxon>
        <taxon>Funneliformis</taxon>
    </lineage>
</organism>
<keyword evidence="2" id="KW-1185">Reference proteome</keyword>
<name>A0A9N9DHM8_FUNMO</name>
<sequence length="194" mass="22089">MVLKYGYVIGEQVNNTTATGGKIITPAKTPEVISLSVVNSSRFLILGTKPEILEWLREHSHIKLEVHLFDDDKIEASHIHIPDIVTDILPTLDLTGNSQQRSFIDYINPLHHPDPSDEEVRLEFRPQNPKIDDNSEPYIRLIVKRSSSLGEIVDELQLKWDSMVYPSVWDNFKKITSSLLNEENDTLDSVVDDS</sequence>